<comment type="subcellular location">
    <subcellularLocation>
        <location evidence="6">Cytoplasm</location>
    </subcellularLocation>
</comment>
<sequence>MSSARLEDEPIGVYRLGTCDYTTVWEAMRRFTDERDASTPDQIWLVEHFPVFTQGRAGKPEHLLNPGDIPLVHSDRGGQVTYHGPGQLVMYPLIDVKRRRVGVRAMVDALENAVIRVLENHGIEACSRADAPGVYVGNAKIASLGLRIRRGSSFHGIAFNIDMDLSPFDHINPCGYAGLRMTQLRDLLSKPPDMDREAQGLLGAFAAELGNPELQEMVSAPGVLTHISRVTGSN</sequence>
<feature type="domain" description="BPL/LPL catalytic" evidence="7">
    <location>
        <begin position="37"/>
        <end position="213"/>
    </location>
</feature>
<dbReference type="InterPro" id="IPR004143">
    <property type="entry name" value="BPL_LPL_catalytic"/>
</dbReference>
<dbReference type="STRING" id="402385.SAMN05421848_0352"/>
<dbReference type="GO" id="GO:0033819">
    <property type="term" value="F:lipoyl(octanoyl) transferase activity"/>
    <property type="evidence" value="ECO:0007669"/>
    <property type="project" value="UniProtKB-EC"/>
</dbReference>
<keyword evidence="2 6" id="KW-0963">Cytoplasm</keyword>
<dbReference type="PROSITE" id="PS51733">
    <property type="entry name" value="BPL_LPL_CATALYTIC"/>
    <property type="match status" value="1"/>
</dbReference>
<keyword evidence="3 6" id="KW-0808">Transferase</keyword>
<evidence type="ECO:0000313" key="9">
    <source>
        <dbReference type="Proteomes" id="UP000199046"/>
    </source>
</evidence>
<dbReference type="Proteomes" id="UP000199046">
    <property type="component" value="Unassembled WGS sequence"/>
</dbReference>
<evidence type="ECO:0000256" key="3">
    <source>
        <dbReference type="ARBA" id="ARBA00022679"/>
    </source>
</evidence>
<dbReference type="AlphaFoldDB" id="A0A1I1G6F8"/>
<dbReference type="InterPro" id="IPR020605">
    <property type="entry name" value="Octanoyltransferase_CS"/>
</dbReference>
<dbReference type="FunFam" id="3.30.930.10:FF:000020">
    <property type="entry name" value="Octanoyltransferase"/>
    <property type="match status" value="1"/>
</dbReference>
<comment type="pathway">
    <text evidence="1 6">Protein modification; protein lipoylation via endogenous pathway; protein N(6)-(lipoyl)lysine from octanoyl-[acyl-carrier-protein]: step 1/2.</text>
</comment>
<dbReference type="Gene3D" id="3.30.930.10">
    <property type="entry name" value="Bira Bifunctional Protein, Domain 2"/>
    <property type="match status" value="1"/>
</dbReference>
<dbReference type="OrthoDB" id="9787061at2"/>
<name>A0A1I1G6F8_9GAMM</name>
<accession>A0A1I1G6F8</accession>
<dbReference type="PANTHER" id="PTHR10993:SF7">
    <property type="entry name" value="LIPOYLTRANSFERASE 2, MITOCHONDRIAL-RELATED"/>
    <property type="match status" value="1"/>
</dbReference>
<dbReference type="Pfam" id="PF21948">
    <property type="entry name" value="LplA-B_cat"/>
    <property type="match status" value="1"/>
</dbReference>
<dbReference type="SUPFAM" id="SSF55681">
    <property type="entry name" value="Class II aaRS and biotin synthetases"/>
    <property type="match status" value="1"/>
</dbReference>
<dbReference type="PANTHER" id="PTHR10993">
    <property type="entry name" value="OCTANOYLTRANSFERASE"/>
    <property type="match status" value="1"/>
</dbReference>
<dbReference type="CDD" id="cd16444">
    <property type="entry name" value="LipB"/>
    <property type="match status" value="1"/>
</dbReference>
<protein>
    <recommendedName>
        <fullName evidence="6">Octanoyltransferase</fullName>
        <ecNumber evidence="6">2.3.1.181</ecNumber>
    </recommendedName>
    <alternativeName>
        <fullName evidence="6">Lipoate-protein ligase B</fullName>
    </alternativeName>
    <alternativeName>
        <fullName evidence="6">Lipoyl/octanoyl transferase</fullName>
    </alternativeName>
    <alternativeName>
        <fullName evidence="6">Octanoyl-[acyl-carrier-protein]-protein N-octanoyltransferase</fullName>
    </alternativeName>
</protein>
<keyword evidence="9" id="KW-1185">Reference proteome</keyword>
<dbReference type="HAMAP" id="MF_00013">
    <property type="entry name" value="LipB"/>
    <property type="match status" value="1"/>
</dbReference>
<dbReference type="EMBL" id="FOLY01000001">
    <property type="protein sequence ID" value="SFC04913.1"/>
    <property type="molecule type" value="Genomic_DNA"/>
</dbReference>
<dbReference type="PROSITE" id="PS01313">
    <property type="entry name" value="LIPB"/>
    <property type="match status" value="1"/>
</dbReference>
<feature type="site" description="Lowers pKa of active site Cys" evidence="6">
    <location>
        <position position="140"/>
    </location>
</feature>
<reference evidence="9" key="1">
    <citation type="submission" date="2016-10" db="EMBL/GenBank/DDBJ databases">
        <authorList>
            <person name="Varghese N."/>
            <person name="Submissions S."/>
        </authorList>
    </citation>
    <scope>NUCLEOTIDE SEQUENCE [LARGE SCALE GENOMIC DNA]</scope>
    <source>
        <strain evidence="9">DSM 23439</strain>
    </source>
</reference>
<dbReference type="GO" id="GO:0005737">
    <property type="term" value="C:cytoplasm"/>
    <property type="evidence" value="ECO:0007669"/>
    <property type="project" value="UniProtKB-SubCell"/>
</dbReference>
<gene>
    <name evidence="6" type="primary">lipB</name>
    <name evidence="8" type="ORF">SAMN05421848_0352</name>
</gene>
<comment type="miscellaneous">
    <text evidence="6">In the reaction, the free carboxyl group of octanoic acid is attached via an amide linkage to the epsilon-amino group of a specific lysine residue of lipoyl domains of lipoate-dependent enzymes.</text>
</comment>
<dbReference type="NCBIfam" id="TIGR00214">
    <property type="entry name" value="lipB"/>
    <property type="match status" value="1"/>
</dbReference>
<feature type="binding site" evidence="6">
    <location>
        <begin position="76"/>
        <end position="83"/>
    </location>
    <ligand>
        <name>substrate</name>
    </ligand>
</feature>
<feature type="binding site" evidence="6">
    <location>
        <begin position="143"/>
        <end position="145"/>
    </location>
    <ligand>
        <name>substrate</name>
    </ligand>
</feature>
<evidence type="ECO:0000313" key="8">
    <source>
        <dbReference type="EMBL" id="SFC04913.1"/>
    </source>
</evidence>
<evidence type="ECO:0000256" key="1">
    <source>
        <dbReference type="ARBA" id="ARBA00004821"/>
    </source>
</evidence>
<feature type="binding site" evidence="6">
    <location>
        <begin position="156"/>
        <end position="158"/>
    </location>
    <ligand>
        <name>substrate</name>
    </ligand>
</feature>
<dbReference type="InterPro" id="IPR045864">
    <property type="entry name" value="aa-tRNA-synth_II/BPL/LPL"/>
</dbReference>
<dbReference type="EC" id="2.3.1.181" evidence="6"/>
<organism evidence="8 9">
    <name type="scientific">Kushneria avicenniae</name>
    <dbReference type="NCBI Taxonomy" id="402385"/>
    <lineage>
        <taxon>Bacteria</taxon>
        <taxon>Pseudomonadati</taxon>
        <taxon>Pseudomonadota</taxon>
        <taxon>Gammaproteobacteria</taxon>
        <taxon>Oceanospirillales</taxon>
        <taxon>Halomonadaceae</taxon>
        <taxon>Kushneria</taxon>
    </lineage>
</organism>
<evidence type="ECO:0000259" key="7">
    <source>
        <dbReference type="PROSITE" id="PS51733"/>
    </source>
</evidence>
<proteinExistence type="inferred from homology"/>
<comment type="function">
    <text evidence="5 6">Catalyzes the transfer of endogenously produced octanoic acid from octanoyl-acyl-carrier-protein onto the lipoyl domains of lipoate-dependent enzymes. Lipoyl-ACP can also act as a substrate although octanoyl-ACP is likely to be the physiological substrate.</text>
</comment>
<keyword evidence="4 6" id="KW-0012">Acyltransferase</keyword>
<dbReference type="UniPathway" id="UPA00538">
    <property type="reaction ID" value="UER00592"/>
</dbReference>
<feature type="active site" description="Acyl-thioester intermediate" evidence="6">
    <location>
        <position position="174"/>
    </location>
</feature>
<evidence type="ECO:0000256" key="6">
    <source>
        <dbReference type="HAMAP-Rule" id="MF_00013"/>
    </source>
</evidence>
<dbReference type="RefSeq" id="WP_090130200.1">
    <property type="nucleotide sequence ID" value="NZ_FOLY01000001.1"/>
</dbReference>
<dbReference type="GO" id="GO:0009249">
    <property type="term" value="P:protein lipoylation"/>
    <property type="evidence" value="ECO:0007669"/>
    <property type="project" value="InterPro"/>
</dbReference>
<dbReference type="NCBIfam" id="NF010922">
    <property type="entry name" value="PRK14342.1"/>
    <property type="match status" value="1"/>
</dbReference>
<evidence type="ECO:0000256" key="5">
    <source>
        <dbReference type="ARBA" id="ARBA00024732"/>
    </source>
</evidence>
<dbReference type="InterPro" id="IPR000544">
    <property type="entry name" value="Octanoyltransferase"/>
</dbReference>
<comment type="catalytic activity">
    <reaction evidence="6">
        <text>octanoyl-[ACP] + L-lysyl-[protein] = N(6)-octanoyl-L-lysyl-[protein] + holo-[ACP] + H(+)</text>
        <dbReference type="Rhea" id="RHEA:17665"/>
        <dbReference type="Rhea" id="RHEA-COMP:9636"/>
        <dbReference type="Rhea" id="RHEA-COMP:9685"/>
        <dbReference type="Rhea" id="RHEA-COMP:9752"/>
        <dbReference type="Rhea" id="RHEA-COMP:9928"/>
        <dbReference type="ChEBI" id="CHEBI:15378"/>
        <dbReference type="ChEBI" id="CHEBI:29969"/>
        <dbReference type="ChEBI" id="CHEBI:64479"/>
        <dbReference type="ChEBI" id="CHEBI:78463"/>
        <dbReference type="ChEBI" id="CHEBI:78809"/>
        <dbReference type="EC" id="2.3.1.181"/>
    </reaction>
</comment>
<evidence type="ECO:0000256" key="2">
    <source>
        <dbReference type="ARBA" id="ARBA00022490"/>
    </source>
</evidence>
<evidence type="ECO:0000256" key="4">
    <source>
        <dbReference type="ARBA" id="ARBA00023315"/>
    </source>
</evidence>
<comment type="similarity">
    <text evidence="6">Belongs to the LipB family.</text>
</comment>